<evidence type="ECO:0000256" key="1">
    <source>
        <dbReference type="SAM" id="MobiDB-lite"/>
    </source>
</evidence>
<organism evidence="3 4">
    <name type="scientific">Paenibacillus ginsengarvi</name>
    <dbReference type="NCBI Taxonomy" id="400777"/>
    <lineage>
        <taxon>Bacteria</taxon>
        <taxon>Bacillati</taxon>
        <taxon>Bacillota</taxon>
        <taxon>Bacilli</taxon>
        <taxon>Bacillales</taxon>
        <taxon>Paenibacillaceae</taxon>
        <taxon>Paenibacillus</taxon>
    </lineage>
</organism>
<keyword evidence="4" id="KW-1185">Reference proteome</keyword>
<dbReference type="SUPFAM" id="SSF51126">
    <property type="entry name" value="Pectin lyase-like"/>
    <property type="match status" value="1"/>
</dbReference>
<evidence type="ECO:0000313" key="3">
    <source>
        <dbReference type="EMBL" id="RKN86306.1"/>
    </source>
</evidence>
<dbReference type="InterPro" id="IPR011050">
    <property type="entry name" value="Pectin_lyase_fold/virulence"/>
</dbReference>
<dbReference type="OrthoDB" id="253409at2"/>
<gene>
    <name evidence="3" type="ORF">D7M11_04655</name>
</gene>
<sequence length="655" mass="70135">MDSQPNASERGGYGKKLSRRKLIASFGLIGATFATGGLMRTYASPGNEEPTGRKDGDAEIRDGMDRKIPFVSPNNPYLVETIAQLRALSGMSSGNTAVLFTTGRAGLFRWTSLNKSGEVANDPQMGIYAPSNADPTGSSGCWVRERSTNIIKPEWFGAIWDGTTDDTSSIQHAVNFAEPDATIVYSPGDVRVDGSITLSKPAKHIAMGTCFRRTSLNNTDNFFHGQHITGVIEMKGARFYGSVDRTKPGFLASAACIRFDGCSDVRIYEVYARGGASGIQAYTCSALTVVDTEVTGNVLTGVSGISNNVSIKRIKSHKNGYVATGLTHEVYFLNSSNGSITDSEIGDPVDPSSSTLVVRYDQPQDDGGAFSEVSNWSVLGCTFYGGVGVRFNSIASTVATRKPVKGIKFFHNECSGGAGLRIDEPERCVSANNVMDFLTVAGAAQYPGYAISFVSQNDRVKRVNENVLTALRLVAINSVRFENITVDNGTEPAFNVITGYGGIAACSIVNPIIEGTGVPFDSGFLTRYRVNRDVKVLSATGLKQFNREDIVLETSATYTPDNNKAGAAPFYLALSDPAGTSIQAPSVATEGMALEMVLRNTGGTGMTVSFDSVYKLTALTTSILGSSSLHQFMYLKFMYIQGAWRQLGEGAWTQA</sequence>
<protein>
    <submittedName>
        <fullName evidence="3">Right-handed parallel beta-helix repeat-containing protein</fullName>
    </submittedName>
</protein>
<keyword evidence="2" id="KW-1133">Transmembrane helix</keyword>
<keyword evidence="2" id="KW-0472">Membrane</keyword>
<evidence type="ECO:0000256" key="2">
    <source>
        <dbReference type="SAM" id="Phobius"/>
    </source>
</evidence>
<reference evidence="3 4" key="1">
    <citation type="journal article" date="2007" name="Int. J. Syst. Evol. Microbiol.">
        <title>Paenibacillus ginsengarvi sp. nov., isolated from soil from ginseng cultivation.</title>
        <authorList>
            <person name="Yoon M.H."/>
            <person name="Ten L.N."/>
            <person name="Im W.T."/>
        </authorList>
    </citation>
    <scope>NUCLEOTIDE SEQUENCE [LARGE SCALE GENOMIC DNA]</scope>
    <source>
        <strain evidence="3 4">KCTC 13059</strain>
    </source>
</reference>
<evidence type="ECO:0000313" key="4">
    <source>
        <dbReference type="Proteomes" id="UP000282311"/>
    </source>
</evidence>
<keyword evidence="2" id="KW-0812">Transmembrane</keyword>
<feature type="transmembrane region" description="Helical" evidence="2">
    <location>
        <begin position="22"/>
        <end position="43"/>
    </location>
</feature>
<feature type="compositionally biased region" description="Basic and acidic residues" evidence="1">
    <location>
        <begin position="50"/>
        <end position="60"/>
    </location>
</feature>
<proteinExistence type="predicted"/>
<feature type="region of interest" description="Disordered" evidence="1">
    <location>
        <begin position="41"/>
        <end position="60"/>
    </location>
</feature>
<dbReference type="InterPro" id="IPR012334">
    <property type="entry name" value="Pectin_lyas_fold"/>
</dbReference>
<dbReference type="RefSeq" id="WP_120745997.1">
    <property type="nucleotide sequence ID" value="NZ_RBAH01000002.1"/>
</dbReference>
<dbReference type="EMBL" id="RBAH01000002">
    <property type="protein sequence ID" value="RKN86306.1"/>
    <property type="molecule type" value="Genomic_DNA"/>
</dbReference>
<dbReference type="Proteomes" id="UP000282311">
    <property type="component" value="Unassembled WGS sequence"/>
</dbReference>
<dbReference type="Gene3D" id="2.160.20.10">
    <property type="entry name" value="Single-stranded right-handed beta-helix, Pectin lyase-like"/>
    <property type="match status" value="1"/>
</dbReference>
<comment type="caution">
    <text evidence="3">The sequence shown here is derived from an EMBL/GenBank/DDBJ whole genome shotgun (WGS) entry which is preliminary data.</text>
</comment>
<accession>A0A3B0CUZ9</accession>
<dbReference type="AlphaFoldDB" id="A0A3B0CUZ9"/>
<name>A0A3B0CUZ9_9BACL</name>